<evidence type="ECO:0000256" key="1">
    <source>
        <dbReference type="ARBA" id="ARBA00006989"/>
    </source>
</evidence>
<dbReference type="InterPro" id="IPR022742">
    <property type="entry name" value="Hydrolase_4"/>
</dbReference>
<dbReference type="Pfam" id="PF12146">
    <property type="entry name" value="Hydrolase_4"/>
    <property type="match status" value="1"/>
</dbReference>
<organism evidence="4 5">
    <name type="scientific">Mycoplasmopsis alligatoris A21JP2</name>
    <dbReference type="NCBI Taxonomy" id="747682"/>
    <lineage>
        <taxon>Bacteria</taxon>
        <taxon>Bacillati</taxon>
        <taxon>Mycoplasmatota</taxon>
        <taxon>Mycoplasmoidales</taxon>
        <taxon>Metamycoplasmataceae</taxon>
        <taxon>Mycoplasmopsis</taxon>
    </lineage>
</organism>
<dbReference type="AlphaFoldDB" id="D4XX05"/>
<dbReference type="Gene3D" id="3.40.50.1820">
    <property type="entry name" value="alpha/beta hydrolase"/>
    <property type="match status" value="1"/>
</dbReference>
<evidence type="ECO:0000313" key="4">
    <source>
        <dbReference type="EMBL" id="EFF41145.1"/>
    </source>
</evidence>
<comment type="caution">
    <text evidence="4">The sequence shown here is derived from an EMBL/GenBank/DDBJ whole genome shotgun (WGS) entry which is preliminary data.</text>
</comment>
<evidence type="ECO:0000313" key="5">
    <source>
        <dbReference type="Proteomes" id="UP000004757"/>
    </source>
</evidence>
<dbReference type="GO" id="GO:0016020">
    <property type="term" value="C:membrane"/>
    <property type="evidence" value="ECO:0007669"/>
    <property type="project" value="TreeGrafter"/>
</dbReference>
<dbReference type="InterPro" id="IPR050266">
    <property type="entry name" value="AB_hydrolase_sf"/>
</dbReference>
<dbReference type="PANTHER" id="PTHR43798">
    <property type="entry name" value="MONOACYLGLYCEROL LIPASE"/>
    <property type="match status" value="1"/>
</dbReference>
<keyword evidence="4" id="KW-0378">Hydrolase</keyword>
<dbReference type="GO" id="GO:0052689">
    <property type="term" value="F:carboxylic ester hydrolase activity"/>
    <property type="evidence" value="ECO:0007669"/>
    <property type="project" value="UniProtKB-KW"/>
</dbReference>
<gene>
    <name evidence="4" type="ORF">MALL_0259</name>
</gene>
<evidence type="ECO:0000259" key="3">
    <source>
        <dbReference type="Pfam" id="PF12146"/>
    </source>
</evidence>
<dbReference type="STRING" id="747682.MALL_0259"/>
<evidence type="ECO:0000256" key="2">
    <source>
        <dbReference type="ARBA" id="ARBA00022487"/>
    </source>
</evidence>
<dbReference type="OrthoDB" id="403987at2"/>
<dbReference type="SUPFAM" id="SSF53474">
    <property type="entry name" value="alpha/beta-Hydrolases"/>
    <property type="match status" value="1"/>
</dbReference>
<keyword evidence="2" id="KW-0719">Serine esterase</keyword>
<dbReference type="PRINTS" id="PR00111">
    <property type="entry name" value="ABHYDROLASE"/>
</dbReference>
<comment type="similarity">
    <text evidence="1">Belongs to the lipase/esterase LIP3/BchO family.</text>
</comment>
<accession>D4XX05</accession>
<reference evidence="4 5" key="1">
    <citation type="submission" date="2010-03" db="EMBL/GenBank/DDBJ databases">
        <authorList>
            <person name="Glass J.I."/>
            <person name="Benders G.A."/>
            <person name="Durkin A.S."/>
            <person name="Farmerie W.G."/>
            <person name="Hlavinka K."/>
            <person name="Hostetler J."/>
            <person name="Jackson J."/>
            <person name="May M.A."/>
            <person name="Miller R.H."/>
            <person name="Paralanov V."/>
            <person name="Radune D."/>
            <person name="Szczypinski B."/>
            <person name="Brown D.R."/>
        </authorList>
    </citation>
    <scope>NUCLEOTIDE SEQUENCE [LARGE SCALE GENOMIC DNA]</scope>
    <source>
        <strain evidence="4 5">A21JP2</strain>
    </source>
</reference>
<dbReference type="eggNOG" id="COG2267">
    <property type="taxonomic scope" value="Bacteria"/>
</dbReference>
<dbReference type="InterPro" id="IPR000073">
    <property type="entry name" value="AB_hydrolase_1"/>
</dbReference>
<dbReference type="EMBL" id="ADNC01000027">
    <property type="protein sequence ID" value="EFF41145.1"/>
    <property type="molecule type" value="Genomic_DNA"/>
</dbReference>
<feature type="domain" description="Serine aminopeptidase S33" evidence="3">
    <location>
        <begin position="24"/>
        <end position="252"/>
    </location>
</feature>
<dbReference type="RefSeq" id="WP_005683758.1">
    <property type="nucleotide sequence ID" value="NZ_ADNC01000027.1"/>
</dbReference>
<dbReference type="PANTHER" id="PTHR43798:SF33">
    <property type="entry name" value="HYDROLASE, PUTATIVE (AFU_ORTHOLOGUE AFUA_2G14860)-RELATED"/>
    <property type="match status" value="1"/>
</dbReference>
<name>D4XX05_9BACT</name>
<dbReference type="InterPro" id="IPR029058">
    <property type="entry name" value="AB_hydrolase_fold"/>
</dbReference>
<sequence>MLKTQSLLKDLEVFSFINPKNKYNIIFLHGFTGSYYDNLIIKDKITNCNFFALHLPCHGKSVCLSDEDLSTLNFAQIWIEYIKEQNLDNLILIGHSMGGGIAAYLNTFFSDKILANILISPANPSIISNMKNINYLLPKTHQEATNLLKGLVYQYQINEHYIQNNLIVETIENAQEKFNGLKEMLSPEQMKNSMKLFDLGFKSIKKPTLVIMGKNDLIVPTKELSEYIDNLNNKNIKYIIFDNAAHNPHKENSVLFFAEVNNFLRLNIVK</sequence>
<proteinExistence type="inferred from homology"/>
<protein>
    <submittedName>
        <fullName evidence="4">Hydrolase, alpha/beta domain protein</fullName>
    </submittedName>
</protein>
<dbReference type="Proteomes" id="UP000004757">
    <property type="component" value="Unassembled WGS sequence"/>
</dbReference>
<keyword evidence="5" id="KW-1185">Reference proteome</keyword>